<evidence type="ECO:0000313" key="1">
    <source>
        <dbReference type="EMBL" id="KAK7540322.1"/>
    </source>
</evidence>
<gene>
    <name evidence="1" type="ORF">IWX46DRAFT_582651</name>
</gene>
<evidence type="ECO:0008006" key="3">
    <source>
        <dbReference type="Google" id="ProtNLM"/>
    </source>
</evidence>
<name>A0ABR1LYR2_9PEZI</name>
<organism evidence="1 2">
    <name type="scientific">Phyllosticta citricarpa</name>
    <dbReference type="NCBI Taxonomy" id="55181"/>
    <lineage>
        <taxon>Eukaryota</taxon>
        <taxon>Fungi</taxon>
        <taxon>Dikarya</taxon>
        <taxon>Ascomycota</taxon>
        <taxon>Pezizomycotina</taxon>
        <taxon>Dothideomycetes</taxon>
        <taxon>Dothideomycetes incertae sedis</taxon>
        <taxon>Botryosphaeriales</taxon>
        <taxon>Phyllostictaceae</taxon>
        <taxon>Phyllosticta</taxon>
    </lineage>
</organism>
<reference evidence="1 2" key="1">
    <citation type="submission" date="2024-04" db="EMBL/GenBank/DDBJ databases">
        <title>Phyllosticta paracitricarpa is synonymous to the EU quarantine fungus P. citricarpa based on phylogenomic analyses.</title>
        <authorList>
            <consortium name="Lawrence Berkeley National Laboratory"/>
            <person name="Van Ingen-Buijs V.A."/>
            <person name="Van Westerhoven A.C."/>
            <person name="Haridas S."/>
            <person name="Skiadas P."/>
            <person name="Martin F."/>
            <person name="Groenewald J.Z."/>
            <person name="Crous P.W."/>
            <person name="Seidl M.F."/>
        </authorList>
    </citation>
    <scope>NUCLEOTIDE SEQUENCE [LARGE SCALE GENOMIC DNA]</scope>
    <source>
        <strain evidence="1 2">CBS 122670</strain>
    </source>
</reference>
<protein>
    <recommendedName>
        <fullName evidence="3">Secreted protein</fullName>
    </recommendedName>
</protein>
<proteinExistence type="predicted"/>
<evidence type="ECO:0000313" key="2">
    <source>
        <dbReference type="Proteomes" id="UP001365128"/>
    </source>
</evidence>
<dbReference type="Proteomes" id="UP001365128">
    <property type="component" value="Unassembled WGS sequence"/>
</dbReference>
<accession>A0ABR1LYR2</accession>
<keyword evidence="2" id="KW-1185">Reference proteome</keyword>
<comment type="caution">
    <text evidence="1">The sequence shown here is derived from an EMBL/GenBank/DDBJ whole genome shotgun (WGS) entry which is preliminary data.</text>
</comment>
<dbReference type="EMBL" id="JBBPDW010000026">
    <property type="protein sequence ID" value="KAK7540322.1"/>
    <property type="molecule type" value="Genomic_DNA"/>
</dbReference>
<sequence length="111" mass="12131">MRLTCAAVAGIIGVAHTWFHVSVMSLLNFRRVTAAGAYEVSRLQADCDAACERPSQVVTCRPFPCSFLSTRRAPGAYTFLVASCGCHLTRFIYQRFGSLTQFPDTFSAPSS</sequence>